<evidence type="ECO:0000313" key="2">
    <source>
        <dbReference type="Proteomes" id="UP000502035"/>
    </source>
</evidence>
<sequence length="71" mass="7686">MGRLISLLLVIWLVIGAFAAYDRDYFSDAKTNCAEASNIALTVVAGPLNFMGVNPKVDCKKVDVDLPEPSK</sequence>
<dbReference type="AlphaFoldDB" id="A0A6G7YID0"/>
<dbReference type="KEGG" id="npi:G7071_14465"/>
<evidence type="ECO:0000313" key="1">
    <source>
        <dbReference type="EMBL" id="QIK76446.1"/>
    </source>
</evidence>
<dbReference type="Proteomes" id="UP000502035">
    <property type="component" value="Chromosome"/>
</dbReference>
<reference evidence="1 2" key="1">
    <citation type="submission" date="2020-03" db="EMBL/GenBank/DDBJ databases">
        <title>Nocardioides sp. nov., isolated from fish.</title>
        <authorList>
            <person name="Hyun D.-W."/>
            <person name="Bae J.-W."/>
        </authorList>
    </citation>
    <scope>NUCLEOTIDE SEQUENCE [LARGE SCALE GENOMIC DNA]</scope>
    <source>
        <strain evidence="1 2">HDW12A</strain>
    </source>
</reference>
<proteinExistence type="predicted"/>
<accession>A0A6G7YID0</accession>
<organism evidence="1 2">
    <name type="scientific">Nocardioides piscis</name>
    <dbReference type="NCBI Taxonomy" id="2714938"/>
    <lineage>
        <taxon>Bacteria</taxon>
        <taxon>Bacillati</taxon>
        <taxon>Actinomycetota</taxon>
        <taxon>Actinomycetes</taxon>
        <taxon>Propionibacteriales</taxon>
        <taxon>Nocardioidaceae</taxon>
        <taxon>Nocardioides</taxon>
    </lineage>
</organism>
<dbReference type="EMBL" id="CP049866">
    <property type="protein sequence ID" value="QIK76446.1"/>
    <property type="molecule type" value="Genomic_DNA"/>
</dbReference>
<keyword evidence="2" id="KW-1185">Reference proteome</keyword>
<name>A0A6G7YID0_9ACTN</name>
<protein>
    <submittedName>
        <fullName evidence="1">Uncharacterized protein</fullName>
    </submittedName>
</protein>
<gene>
    <name evidence="1" type="ORF">G7071_14465</name>
</gene>
<dbReference type="RefSeq" id="WP_166319891.1">
    <property type="nucleotide sequence ID" value="NZ_CP049866.1"/>
</dbReference>